<keyword evidence="4" id="KW-1185">Reference proteome</keyword>
<feature type="compositionally biased region" description="Basic and acidic residues" evidence="1">
    <location>
        <begin position="590"/>
        <end position="600"/>
    </location>
</feature>
<dbReference type="AlphaFoldDB" id="A0A084B0S0"/>
<evidence type="ECO:0000313" key="3">
    <source>
        <dbReference type="EMBL" id="KEY71149.1"/>
    </source>
</evidence>
<feature type="region of interest" description="Disordered" evidence="1">
    <location>
        <begin position="590"/>
        <end position="616"/>
    </location>
</feature>
<name>A0A084B0S0_STACB</name>
<dbReference type="PANTHER" id="PTHR31011">
    <property type="entry name" value="PROTEIN STB2-RELATED"/>
    <property type="match status" value="1"/>
</dbReference>
<dbReference type="InterPro" id="IPR059025">
    <property type="entry name" value="STB6_N"/>
</dbReference>
<feature type="region of interest" description="Disordered" evidence="1">
    <location>
        <begin position="430"/>
        <end position="502"/>
    </location>
</feature>
<dbReference type="Pfam" id="PF25995">
    <property type="entry name" value="STB6_N"/>
    <property type="match status" value="1"/>
</dbReference>
<feature type="compositionally biased region" description="Polar residues" evidence="1">
    <location>
        <begin position="553"/>
        <end position="564"/>
    </location>
</feature>
<dbReference type="OrthoDB" id="19806at2759"/>
<organism evidence="3 4">
    <name type="scientific">Stachybotrys chartarum (strain CBS 109288 / IBT 7711)</name>
    <name type="common">Toxic black mold</name>
    <name type="synonym">Stilbospora chartarum</name>
    <dbReference type="NCBI Taxonomy" id="1280523"/>
    <lineage>
        <taxon>Eukaryota</taxon>
        <taxon>Fungi</taxon>
        <taxon>Dikarya</taxon>
        <taxon>Ascomycota</taxon>
        <taxon>Pezizomycotina</taxon>
        <taxon>Sordariomycetes</taxon>
        <taxon>Hypocreomycetidae</taxon>
        <taxon>Hypocreales</taxon>
        <taxon>Stachybotryaceae</taxon>
        <taxon>Stachybotrys</taxon>
    </lineage>
</organism>
<evidence type="ECO:0000256" key="1">
    <source>
        <dbReference type="SAM" id="MobiDB-lite"/>
    </source>
</evidence>
<dbReference type="InterPro" id="IPR038919">
    <property type="entry name" value="STB2/STB2"/>
</dbReference>
<dbReference type="GO" id="GO:0070822">
    <property type="term" value="C:Sin3-type complex"/>
    <property type="evidence" value="ECO:0007669"/>
    <property type="project" value="TreeGrafter"/>
</dbReference>
<evidence type="ECO:0000313" key="4">
    <source>
        <dbReference type="Proteomes" id="UP000028045"/>
    </source>
</evidence>
<dbReference type="HOGENOM" id="CLU_010065_0_0_1"/>
<evidence type="ECO:0000259" key="2">
    <source>
        <dbReference type="Pfam" id="PF25995"/>
    </source>
</evidence>
<reference evidence="3 4" key="1">
    <citation type="journal article" date="2014" name="BMC Genomics">
        <title>Comparative genome sequencing reveals chemotype-specific gene clusters in the toxigenic black mold Stachybotrys.</title>
        <authorList>
            <person name="Semeiks J."/>
            <person name="Borek D."/>
            <person name="Otwinowski Z."/>
            <person name="Grishin N.V."/>
        </authorList>
    </citation>
    <scope>NUCLEOTIDE SEQUENCE [LARGE SCALE GENOMIC DNA]</scope>
    <source>
        <strain evidence="4">CBS 109288 / IBT 7711</strain>
    </source>
</reference>
<sequence length="885" mass="98423">MAFILPFPPDSRYREDDYINLAKGSGRASRSVPLENVLTPTDVDVADAACPTTASAPATPRRHVVLPDPVAFRSYLEDDPGVTVVERRRVLSGYELYLVEQWACSRQSPTLVIVTYTGDERHSVVVGVLAVPADESQWSTKLRVYFKATHQYHARPKDTELGQLMITNLSSFPSALTVIPVPDGDIRKHRQVFIVNEDLKRLGCLGRSGLTLSDPNKTAQAKFQQMYKVSERVPFAQAVTELIKLCQVALFLFEKLDQEYIDGLLCDVTETAIGNWWTEVGAEHYNYEPTDGILGPATVAALLGMLMGARNRLSWYGAPVAKDVFEIESTKRGIAYFQRSQKLEKTRRLDRQTLFRLHTVTAKAAAGEGWRMQKAVKSTMTEIGGKRGELVMGMVSGKEKAGLAEIETLDYDSFVALVYGERPKWLWHGKPRRTTMDTQESGPGLNGSLGREGQPNLLTKRAQSSSAEDYLDHKKRDDISSLHPSVPPNSSTTGLESPYEKDPLRKTVLKSVAGKMNDARTGFGRIKDAVGGGLRGHTPRLSITTKDDMTELGPSSSNPKNGQSPAVAGRAFTWKQTPEEYLNDMRRGDAGAASDHHLEGGDNSASSVHAELEKKADEGRQKALEIEAALETIGAEVRVNAVSRAPSAVRSTIDETDLRGPFLDAERKADPKRLVLARRHSIDAAEIALQHPPNEHRWPRHMSFGDAEQAILGWEEVMEITDDQDNLKEIEAFAELARHLNRSIDDIAYDIEPWVEEKLRTVEMLNAQYGRENDGLQNLYHQLSEACQRIRSSSEELLASERAQLTESVREVEVLTARLEYEINALVQKAADVDDGIRGFERQVEDAEKRADHLQAQLESESWIHWLVRTLTGVGTGPNIVKSTQ</sequence>
<gene>
    <name evidence="3" type="ORF">S7711_00971</name>
</gene>
<protein>
    <recommendedName>
        <fullName evidence="2">STB6-like N-terminal domain-containing protein</fullName>
    </recommendedName>
</protein>
<proteinExistence type="predicted"/>
<accession>A0A084B0S0</accession>
<dbReference type="Proteomes" id="UP000028045">
    <property type="component" value="Unassembled WGS sequence"/>
</dbReference>
<feature type="compositionally biased region" description="Basic and acidic residues" evidence="1">
    <location>
        <begin position="470"/>
        <end position="480"/>
    </location>
</feature>
<dbReference type="EMBL" id="KL648363">
    <property type="protein sequence ID" value="KEY71149.1"/>
    <property type="molecule type" value="Genomic_DNA"/>
</dbReference>
<dbReference type="PANTHER" id="PTHR31011:SF2">
    <property type="entry name" value="PROTEIN STB2-RELATED"/>
    <property type="match status" value="1"/>
</dbReference>
<feature type="domain" description="STB6-like N-terminal" evidence="2">
    <location>
        <begin position="63"/>
        <end position="202"/>
    </location>
</feature>
<feature type="region of interest" description="Disordered" evidence="1">
    <location>
        <begin position="546"/>
        <end position="573"/>
    </location>
</feature>